<keyword evidence="2" id="KW-1185">Reference proteome</keyword>
<proteinExistence type="predicted"/>
<evidence type="ECO:0000313" key="1">
    <source>
        <dbReference type="EMBL" id="UOQ56161.1"/>
    </source>
</evidence>
<organism evidence="1 2">
    <name type="scientific">Leucobacter allii</name>
    <dbReference type="NCBI Taxonomy" id="2932247"/>
    <lineage>
        <taxon>Bacteria</taxon>
        <taxon>Bacillati</taxon>
        <taxon>Actinomycetota</taxon>
        <taxon>Actinomycetes</taxon>
        <taxon>Micrococcales</taxon>
        <taxon>Microbacteriaceae</taxon>
        <taxon>Leucobacter</taxon>
    </lineage>
</organism>
<dbReference type="Proteomes" id="UP000831786">
    <property type="component" value="Chromosome"/>
</dbReference>
<evidence type="ECO:0000313" key="2">
    <source>
        <dbReference type="Proteomes" id="UP000831786"/>
    </source>
</evidence>
<dbReference type="EMBL" id="CP095045">
    <property type="protein sequence ID" value="UOQ56161.1"/>
    <property type="molecule type" value="Genomic_DNA"/>
</dbReference>
<reference evidence="1 2" key="1">
    <citation type="submission" date="2022-04" db="EMBL/GenBank/DDBJ databases">
        <title>Leucobacter sp. isolated from rhizosphere of garlic.</title>
        <authorList>
            <person name="Won M."/>
            <person name="Lee C.-M."/>
            <person name="Woen H.-Y."/>
            <person name="Kwon S.-W."/>
        </authorList>
    </citation>
    <scope>NUCLEOTIDE SEQUENCE [LARGE SCALE GENOMIC DNA]</scope>
    <source>
        <strain evidence="1 2">H21R-40</strain>
    </source>
</reference>
<protein>
    <recommendedName>
        <fullName evidence="3">S1 motif domain-containing protein</fullName>
    </recommendedName>
</protein>
<sequence length="128" mass="14187">MSLPEHWIPHRREDGELVGWIAPEGEGFVPIDLLGRQRADAPIDWLPAEELLEELGIGYLAEIYALRREDGEWIRARIVEASPDGIGVAEDDLGDIGAVVERFRLPFPLDDRLVLLADAPGPVRGPFG</sequence>
<gene>
    <name evidence="1" type="ORF">MUN78_10685</name>
</gene>
<evidence type="ECO:0008006" key="3">
    <source>
        <dbReference type="Google" id="ProtNLM"/>
    </source>
</evidence>
<dbReference type="RefSeq" id="WP_244689752.1">
    <property type="nucleotide sequence ID" value="NZ_CP095044.1"/>
</dbReference>
<accession>A0ABY4FJ84</accession>
<name>A0ABY4FJ84_9MICO</name>